<keyword evidence="1" id="KW-1005">Bacterial flagellum biogenesis</keyword>
<dbReference type="EMBL" id="UOFP01000173">
    <property type="protein sequence ID" value="VAW87194.1"/>
    <property type="molecule type" value="Genomic_DNA"/>
</dbReference>
<reference evidence="2" key="1">
    <citation type="submission" date="2018-06" db="EMBL/GenBank/DDBJ databases">
        <authorList>
            <person name="Zhirakovskaya E."/>
        </authorList>
    </citation>
    <scope>NUCLEOTIDE SEQUENCE</scope>
</reference>
<name>A0A3B1A0D0_9ZZZZ</name>
<evidence type="ECO:0008006" key="3">
    <source>
        <dbReference type="Google" id="ProtNLM"/>
    </source>
</evidence>
<proteinExistence type="predicted"/>
<dbReference type="Gene3D" id="1.20.58.300">
    <property type="entry name" value="FlgN-like"/>
    <property type="match status" value="1"/>
</dbReference>
<protein>
    <recommendedName>
        <fullName evidence="3">Flagellar biosynthesis protein FlgN</fullName>
    </recommendedName>
</protein>
<dbReference type="GO" id="GO:0044780">
    <property type="term" value="P:bacterial-type flagellum assembly"/>
    <property type="evidence" value="ECO:0007669"/>
    <property type="project" value="InterPro"/>
</dbReference>
<evidence type="ECO:0000256" key="1">
    <source>
        <dbReference type="ARBA" id="ARBA00022795"/>
    </source>
</evidence>
<dbReference type="AlphaFoldDB" id="A0A3B1A0D0"/>
<evidence type="ECO:0000313" key="2">
    <source>
        <dbReference type="EMBL" id="VAW87194.1"/>
    </source>
</evidence>
<organism evidence="2">
    <name type="scientific">hydrothermal vent metagenome</name>
    <dbReference type="NCBI Taxonomy" id="652676"/>
    <lineage>
        <taxon>unclassified sequences</taxon>
        <taxon>metagenomes</taxon>
        <taxon>ecological metagenomes</taxon>
    </lineage>
</organism>
<sequence>MSNVAQQLQQSLTSQISASENFLRLLLQEREIIAQNLIEKLPELTQNKLKLIEVLAQTEIEILSCFKQALGENSNQQPETTIHKLDPSSKYNLLPLLQKARDLAAECKNENLINSQIVDGCQNQTEQTLDVLLKRDRHSVYGASGKTIKQSGGSLGEA</sequence>
<gene>
    <name evidence="2" type="ORF">MNBD_GAMMA18-10</name>
</gene>
<dbReference type="Pfam" id="PF05130">
    <property type="entry name" value="FlgN"/>
    <property type="match status" value="1"/>
</dbReference>
<accession>A0A3B1A0D0</accession>
<dbReference type="InterPro" id="IPR036679">
    <property type="entry name" value="FlgN-like_sf"/>
</dbReference>
<dbReference type="InterPro" id="IPR007809">
    <property type="entry name" value="FlgN-like"/>
</dbReference>
<dbReference type="SUPFAM" id="SSF140566">
    <property type="entry name" value="FlgN-like"/>
    <property type="match status" value="1"/>
</dbReference>